<feature type="transmembrane region" description="Helical" evidence="5">
    <location>
        <begin position="12"/>
        <end position="34"/>
    </location>
</feature>
<dbReference type="PANTHER" id="PTHR10361">
    <property type="entry name" value="SODIUM-BILE ACID COTRANSPORTER"/>
    <property type="match status" value="1"/>
</dbReference>
<feature type="transmembrane region" description="Helical" evidence="5">
    <location>
        <begin position="71"/>
        <end position="92"/>
    </location>
</feature>
<feature type="transmembrane region" description="Helical" evidence="5">
    <location>
        <begin position="227"/>
        <end position="248"/>
    </location>
</feature>
<dbReference type="Proteomes" id="UP000317303">
    <property type="component" value="Unassembled WGS sequence"/>
</dbReference>
<comment type="subcellular location">
    <subcellularLocation>
        <location evidence="1">Membrane</location>
        <topology evidence="1">Multi-pass membrane protein</topology>
    </subcellularLocation>
</comment>
<evidence type="ECO:0000313" key="6">
    <source>
        <dbReference type="EMBL" id="TWH19371.1"/>
    </source>
</evidence>
<feature type="transmembrane region" description="Helical" evidence="5">
    <location>
        <begin position="195"/>
        <end position="215"/>
    </location>
</feature>
<evidence type="ECO:0000313" key="7">
    <source>
        <dbReference type="Proteomes" id="UP000317303"/>
    </source>
</evidence>
<accession>A0A660CEJ3</accession>
<evidence type="ECO:0000256" key="3">
    <source>
        <dbReference type="ARBA" id="ARBA00022989"/>
    </source>
</evidence>
<dbReference type="InterPro" id="IPR002657">
    <property type="entry name" value="BilAc:Na_symport/Acr3"/>
</dbReference>
<dbReference type="AlphaFoldDB" id="A0A660CEJ3"/>
<dbReference type="Pfam" id="PF01758">
    <property type="entry name" value="SBF"/>
    <property type="match status" value="1"/>
</dbReference>
<evidence type="ECO:0000256" key="5">
    <source>
        <dbReference type="SAM" id="Phobius"/>
    </source>
</evidence>
<evidence type="ECO:0000256" key="1">
    <source>
        <dbReference type="ARBA" id="ARBA00004141"/>
    </source>
</evidence>
<dbReference type="OrthoDB" id="9806785at2"/>
<dbReference type="PANTHER" id="PTHR10361:SF28">
    <property type="entry name" value="P3 PROTEIN-RELATED"/>
    <property type="match status" value="1"/>
</dbReference>
<feature type="transmembrane region" description="Helical" evidence="5">
    <location>
        <begin position="129"/>
        <end position="154"/>
    </location>
</feature>
<dbReference type="EMBL" id="VLJV01000001">
    <property type="protein sequence ID" value="TWH19371.1"/>
    <property type="molecule type" value="Genomic_DNA"/>
</dbReference>
<proteinExistence type="predicted"/>
<dbReference type="Gene3D" id="1.20.1530.20">
    <property type="match status" value="1"/>
</dbReference>
<keyword evidence="7" id="KW-1185">Reference proteome</keyword>
<gene>
    <name evidence="6" type="ORF">JD82_01194</name>
</gene>
<evidence type="ECO:0000256" key="4">
    <source>
        <dbReference type="ARBA" id="ARBA00023136"/>
    </source>
</evidence>
<feature type="transmembrane region" description="Helical" evidence="5">
    <location>
        <begin position="98"/>
        <end position="122"/>
    </location>
</feature>
<keyword evidence="2 5" id="KW-0812">Transmembrane</keyword>
<sequence length="325" mass="33462">MTQRGGIVRRLAELAGTWFGLLVLLGGVVGMLVPEQVSGLTDYVSLLLGIIMFGMGLTLRAADFALVARRPLAVLFGLLAQFVIMPFTAWGIAQLFGLTGALLVGMVLVGSAPGGTASNVIVYLAKGDVALSVTLTSVSTLLAPFLTPLLILLLAGSDLPVGFGDMFVSIAQVVLLPVLAGIVLRAIADRAVQRVLPYLPLVSVLGIVVVVTGIVGANAETIATSGWLLMLAVVVHNAAGLGLGYGAARLAGLDESARRAVSVEVGMQNSGLASSLATTHFTAAAALPGAVFSVWHNLSGSLLASFWARRPLRRTGDEPSERAAS</sequence>
<dbReference type="RefSeq" id="WP_030530420.1">
    <property type="nucleotide sequence ID" value="NZ_JOIJ01000002.1"/>
</dbReference>
<reference evidence="6 7" key="1">
    <citation type="submission" date="2019-07" db="EMBL/GenBank/DDBJ databases">
        <title>R&amp;d 2014.</title>
        <authorList>
            <person name="Klenk H.-P."/>
        </authorList>
    </citation>
    <scope>NUCLEOTIDE SEQUENCE [LARGE SCALE GENOMIC DNA]</scope>
    <source>
        <strain evidence="6 7">DSM 43194</strain>
    </source>
</reference>
<evidence type="ECO:0000256" key="2">
    <source>
        <dbReference type="ARBA" id="ARBA00022692"/>
    </source>
</evidence>
<dbReference type="InterPro" id="IPR038770">
    <property type="entry name" value="Na+/solute_symporter_sf"/>
</dbReference>
<protein>
    <submittedName>
        <fullName evidence="6">BASS family bile acid:Na+ symporter</fullName>
    </submittedName>
</protein>
<keyword evidence="4 5" id="KW-0472">Membrane</keyword>
<organism evidence="6 7">
    <name type="scientific">Prauserella rugosa</name>
    <dbReference type="NCBI Taxonomy" id="43354"/>
    <lineage>
        <taxon>Bacteria</taxon>
        <taxon>Bacillati</taxon>
        <taxon>Actinomycetota</taxon>
        <taxon>Actinomycetes</taxon>
        <taxon>Pseudonocardiales</taxon>
        <taxon>Pseudonocardiaceae</taxon>
        <taxon>Prauserella</taxon>
    </lineage>
</organism>
<dbReference type="InterPro" id="IPR004710">
    <property type="entry name" value="Bilac:Na_transpt"/>
</dbReference>
<comment type="caution">
    <text evidence="6">The sequence shown here is derived from an EMBL/GenBank/DDBJ whole genome shotgun (WGS) entry which is preliminary data.</text>
</comment>
<feature type="transmembrane region" description="Helical" evidence="5">
    <location>
        <begin position="166"/>
        <end position="188"/>
    </location>
</feature>
<name>A0A660CEJ3_9PSEU</name>
<dbReference type="GO" id="GO:0016020">
    <property type="term" value="C:membrane"/>
    <property type="evidence" value="ECO:0007669"/>
    <property type="project" value="UniProtKB-SubCell"/>
</dbReference>
<keyword evidence="3 5" id="KW-1133">Transmembrane helix</keyword>
<feature type="transmembrane region" description="Helical" evidence="5">
    <location>
        <begin position="40"/>
        <end position="59"/>
    </location>
</feature>